<reference evidence="13" key="1">
    <citation type="submission" date="2017-09" db="EMBL/GenBank/DDBJ databases">
        <title>Depth-based differentiation of microbial function through sediment-hosted aquifers and enrichment of novel symbionts in the deep terrestrial subsurface.</title>
        <authorList>
            <person name="Probst A.J."/>
            <person name="Ladd B."/>
            <person name="Jarett J.K."/>
            <person name="Geller-Mcgrath D.E."/>
            <person name="Sieber C.M.K."/>
            <person name="Emerson J.B."/>
            <person name="Anantharaman K."/>
            <person name="Thomas B.C."/>
            <person name="Malmstrom R."/>
            <person name="Stieglmeier M."/>
            <person name="Klingl A."/>
            <person name="Woyke T."/>
            <person name="Ryan C.M."/>
            <person name="Banfield J.F."/>
        </authorList>
    </citation>
    <scope>NUCLEOTIDE SEQUENCE [LARGE SCALE GENOMIC DNA]</scope>
</reference>
<dbReference type="InterPro" id="IPR004413">
    <property type="entry name" value="GatB"/>
</dbReference>
<evidence type="ECO:0000256" key="2">
    <source>
        <dbReference type="ARBA" id="ARBA00011123"/>
    </source>
</evidence>
<dbReference type="GO" id="GO:0050566">
    <property type="term" value="F:asparaginyl-tRNA synthase (glutamine-hydrolyzing) activity"/>
    <property type="evidence" value="ECO:0007669"/>
    <property type="project" value="RHEA"/>
</dbReference>
<dbReference type="InterPro" id="IPR006075">
    <property type="entry name" value="Asn/Gln-tRNA_Trfase_suB/E_cat"/>
</dbReference>
<accession>A0A2M7EAH1</accession>
<evidence type="ECO:0000259" key="11">
    <source>
        <dbReference type="SMART" id="SM00845"/>
    </source>
</evidence>
<evidence type="ECO:0000256" key="4">
    <source>
        <dbReference type="ARBA" id="ARBA00022741"/>
    </source>
</evidence>
<evidence type="ECO:0000256" key="6">
    <source>
        <dbReference type="ARBA" id="ARBA00022917"/>
    </source>
</evidence>
<dbReference type="SMART" id="SM00845">
    <property type="entry name" value="GatB_Yqey"/>
    <property type="match status" value="1"/>
</dbReference>
<evidence type="ECO:0000256" key="8">
    <source>
        <dbReference type="ARBA" id="ARBA00047380"/>
    </source>
</evidence>
<evidence type="ECO:0000256" key="3">
    <source>
        <dbReference type="ARBA" id="ARBA00022598"/>
    </source>
</evidence>
<comment type="caution">
    <text evidence="12">The sequence shown here is derived from an EMBL/GenBank/DDBJ whole genome shotgun (WGS) entry which is preliminary data.</text>
</comment>
<dbReference type="PANTHER" id="PTHR11659">
    <property type="entry name" value="GLUTAMYL-TRNA GLN AMIDOTRANSFERASE SUBUNIT B MITOCHONDRIAL AND PROKARYOTIC PET112-RELATED"/>
    <property type="match status" value="1"/>
</dbReference>
<dbReference type="GO" id="GO:0016740">
    <property type="term" value="F:transferase activity"/>
    <property type="evidence" value="ECO:0007669"/>
    <property type="project" value="UniProtKB-KW"/>
</dbReference>
<dbReference type="Gene3D" id="1.10.10.410">
    <property type="match status" value="1"/>
</dbReference>
<dbReference type="AlphaFoldDB" id="A0A2M7EAH1"/>
<keyword evidence="6 10" id="KW-0648">Protein biosynthesis</keyword>
<dbReference type="InterPro" id="IPR023168">
    <property type="entry name" value="GatB_Yqey_C_2"/>
</dbReference>
<keyword evidence="12" id="KW-0808">Transferase</keyword>
<dbReference type="SUPFAM" id="SSF55931">
    <property type="entry name" value="Glutamine synthetase/guanido kinase"/>
    <property type="match status" value="1"/>
</dbReference>
<dbReference type="InterPro" id="IPR018027">
    <property type="entry name" value="Asn/Gln_amidotransferase"/>
</dbReference>
<evidence type="ECO:0000256" key="1">
    <source>
        <dbReference type="ARBA" id="ARBA00005306"/>
    </source>
</evidence>
<dbReference type="NCBIfam" id="NF004012">
    <property type="entry name" value="PRK05477.1-2"/>
    <property type="match status" value="1"/>
</dbReference>
<dbReference type="HAMAP" id="MF_00121">
    <property type="entry name" value="GatB"/>
    <property type="match status" value="1"/>
</dbReference>
<dbReference type="Proteomes" id="UP000228886">
    <property type="component" value="Unassembled WGS sequence"/>
</dbReference>
<evidence type="ECO:0000313" key="13">
    <source>
        <dbReference type="Proteomes" id="UP000228886"/>
    </source>
</evidence>
<dbReference type="FunFam" id="1.10.150.380:FF:000001">
    <property type="entry name" value="Aspartyl/glutamyl-tRNA(Asn/Gln) amidotransferase subunit B"/>
    <property type="match status" value="1"/>
</dbReference>
<dbReference type="InterPro" id="IPR017958">
    <property type="entry name" value="Gln-tRNA_amidoTrfase_suB_CS"/>
</dbReference>
<comment type="catalytic activity">
    <reaction evidence="8 10">
        <text>L-aspartyl-tRNA(Asn) + L-glutamine + ATP + H2O = L-asparaginyl-tRNA(Asn) + L-glutamate + ADP + phosphate + 2 H(+)</text>
        <dbReference type="Rhea" id="RHEA:14513"/>
        <dbReference type="Rhea" id="RHEA-COMP:9674"/>
        <dbReference type="Rhea" id="RHEA-COMP:9677"/>
        <dbReference type="ChEBI" id="CHEBI:15377"/>
        <dbReference type="ChEBI" id="CHEBI:15378"/>
        <dbReference type="ChEBI" id="CHEBI:29985"/>
        <dbReference type="ChEBI" id="CHEBI:30616"/>
        <dbReference type="ChEBI" id="CHEBI:43474"/>
        <dbReference type="ChEBI" id="CHEBI:58359"/>
        <dbReference type="ChEBI" id="CHEBI:78515"/>
        <dbReference type="ChEBI" id="CHEBI:78516"/>
        <dbReference type="ChEBI" id="CHEBI:456216"/>
    </reaction>
</comment>
<dbReference type="GO" id="GO:0050567">
    <property type="term" value="F:glutaminyl-tRNA synthase (glutamine-hydrolyzing) activity"/>
    <property type="evidence" value="ECO:0007669"/>
    <property type="project" value="UniProtKB-UniRule"/>
</dbReference>
<name>A0A2M7EAH1_9BACT</name>
<comment type="function">
    <text evidence="7 10">Allows the formation of correctly charged Asn-tRNA(Asn) or Gln-tRNA(Gln) through the transamidation of misacylated Asp-tRNA(Asn) or Glu-tRNA(Gln) in organisms which lack either or both of asparaginyl-tRNA or glutaminyl-tRNA synthetases. The reaction takes place in the presence of glutamine and ATP through an activated phospho-Asp-tRNA(Asn) or phospho-Glu-tRNA(Gln).</text>
</comment>
<organism evidence="12 13">
    <name type="scientific">bacterium (Candidatus Ratteibacteria) CG01_land_8_20_14_3_00_40_19</name>
    <dbReference type="NCBI Taxonomy" id="2014290"/>
    <lineage>
        <taxon>Bacteria</taxon>
        <taxon>Candidatus Ratteibacteria</taxon>
    </lineage>
</organism>
<sequence length="473" mass="53694">MKYETIVGLEVHVQLLTNSKLFCNCSTKFGEKANTQVCPICLGMPGVLPVINEQAVRLAIKSAFALHCEILKFTRFARKNYFYPDLPKNYQISQFEEPLAINGYLNLGKKKIGIKRAHLEEDAGKLLHPEEEAYSLVDFNRCGIPLLEIVSQPELKSPQEAEDYLNVLKLILKYLEVSDCNMEEGSLRCDANLSVRPQGENNLGVKTEVKNMNSFKSVRKALSYERERQIKLLEKGGKVNQETMLWDEKKGITLPMRSKEESQDYRYFPEPDLIPLAFNEEWLKKIEQEVAELPETRKKRFIENYFLSDYDAGVLTSQKPLADYFEETVSRGGKPKLVSNWILTELLGRLNSRHLTIGQSPFTPAHLVELLKLIEEGKISGKIGKDILAKVFDSGKSPTSIIKEEKLTQISGNALLLKVVVEVIKENPKTISDYKKGKERALGFLVGMVMKKTKGRANPANVNKLLQEEIKKL</sequence>
<evidence type="ECO:0000256" key="10">
    <source>
        <dbReference type="HAMAP-Rule" id="MF_00121"/>
    </source>
</evidence>
<comment type="similarity">
    <text evidence="1 10">Belongs to the GatB/GatE family. GatB subfamily.</text>
</comment>
<dbReference type="FunFam" id="1.10.10.410:FF:000001">
    <property type="entry name" value="Aspartyl/glutamyl-tRNA(Asn/Gln) amidotransferase subunit B"/>
    <property type="match status" value="1"/>
</dbReference>
<dbReference type="Pfam" id="PF02934">
    <property type="entry name" value="GatB_N"/>
    <property type="match status" value="1"/>
</dbReference>
<comment type="catalytic activity">
    <reaction evidence="9 10">
        <text>L-glutamyl-tRNA(Gln) + L-glutamine + ATP + H2O = L-glutaminyl-tRNA(Gln) + L-glutamate + ADP + phosphate + H(+)</text>
        <dbReference type="Rhea" id="RHEA:17521"/>
        <dbReference type="Rhea" id="RHEA-COMP:9681"/>
        <dbReference type="Rhea" id="RHEA-COMP:9684"/>
        <dbReference type="ChEBI" id="CHEBI:15377"/>
        <dbReference type="ChEBI" id="CHEBI:15378"/>
        <dbReference type="ChEBI" id="CHEBI:29985"/>
        <dbReference type="ChEBI" id="CHEBI:30616"/>
        <dbReference type="ChEBI" id="CHEBI:43474"/>
        <dbReference type="ChEBI" id="CHEBI:58359"/>
        <dbReference type="ChEBI" id="CHEBI:78520"/>
        <dbReference type="ChEBI" id="CHEBI:78521"/>
        <dbReference type="ChEBI" id="CHEBI:456216"/>
    </reaction>
</comment>
<dbReference type="InterPro" id="IPR017959">
    <property type="entry name" value="Asn/Gln-tRNA_amidoTrfase_suB/E"/>
</dbReference>
<dbReference type="NCBIfam" id="NF004014">
    <property type="entry name" value="PRK05477.1-4"/>
    <property type="match status" value="1"/>
</dbReference>
<dbReference type="Pfam" id="PF02637">
    <property type="entry name" value="GatB_Yqey"/>
    <property type="match status" value="1"/>
</dbReference>
<dbReference type="InterPro" id="IPR003789">
    <property type="entry name" value="Asn/Gln_tRNA_amidoTrase-B-like"/>
</dbReference>
<evidence type="ECO:0000313" key="12">
    <source>
        <dbReference type="EMBL" id="PIV64685.1"/>
    </source>
</evidence>
<gene>
    <name evidence="10" type="primary">gatB</name>
    <name evidence="12" type="ORF">COS11_00875</name>
</gene>
<dbReference type="PANTHER" id="PTHR11659:SF4">
    <property type="entry name" value="ASPARTYL_GLUTAMYL-TRNA(GLN) AMIDOTRANSFERASE SUBUNIT B_E CATALYTIC DOMAIN-CONTAINING PROTEIN"/>
    <property type="match status" value="1"/>
</dbReference>
<dbReference type="GO" id="GO:0005524">
    <property type="term" value="F:ATP binding"/>
    <property type="evidence" value="ECO:0007669"/>
    <property type="project" value="UniProtKB-KW"/>
</dbReference>
<dbReference type="PROSITE" id="PS01234">
    <property type="entry name" value="GATB"/>
    <property type="match status" value="1"/>
</dbReference>
<evidence type="ECO:0000256" key="5">
    <source>
        <dbReference type="ARBA" id="ARBA00022840"/>
    </source>
</evidence>
<dbReference type="EMBL" id="PETL01000045">
    <property type="protein sequence ID" value="PIV64685.1"/>
    <property type="molecule type" value="Genomic_DNA"/>
</dbReference>
<keyword evidence="3 10" id="KW-0436">Ligase</keyword>
<dbReference type="InterPro" id="IPR042114">
    <property type="entry name" value="GatB_C_1"/>
</dbReference>
<dbReference type="NCBIfam" id="TIGR00133">
    <property type="entry name" value="gatB"/>
    <property type="match status" value="1"/>
</dbReference>
<dbReference type="GO" id="GO:0006412">
    <property type="term" value="P:translation"/>
    <property type="evidence" value="ECO:0007669"/>
    <property type="project" value="UniProtKB-UniRule"/>
</dbReference>
<dbReference type="Gene3D" id="1.10.150.380">
    <property type="entry name" value="GatB domain, N-terminal subdomain"/>
    <property type="match status" value="1"/>
</dbReference>
<dbReference type="InterPro" id="IPR014746">
    <property type="entry name" value="Gln_synth/guanido_kin_cat_dom"/>
</dbReference>
<comment type="subunit">
    <text evidence="2 10">Heterotrimer of A, B and C subunits.</text>
</comment>
<evidence type="ECO:0000256" key="9">
    <source>
        <dbReference type="ARBA" id="ARBA00047913"/>
    </source>
</evidence>
<dbReference type="SUPFAM" id="SSF89095">
    <property type="entry name" value="GatB/YqeY motif"/>
    <property type="match status" value="1"/>
</dbReference>
<proteinExistence type="inferred from homology"/>
<dbReference type="EC" id="6.3.5.-" evidence="10"/>
<feature type="domain" description="Asn/Gln amidotransferase" evidence="11">
    <location>
        <begin position="323"/>
        <end position="470"/>
    </location>
</feature>
<protein>
    <recommendedName>
        <fullName evidence="10">Aspartyl/glutamyl-tRNA(Asn/Gln) amidotransferase subunit B</fullName>
        <shortName evidence="10">Asp/Glu-ADT subunit B</shortName>
        <ecNumber evidence="10">6.3.5.-</ecNumber>
    </recommendedName>
</protein>
<keyword evidence="5 10" id="KW-0067">ATP-binding</keyword>
<keyword evidence="4 10" id="KW-0547">Nucleotide-binding</keyword>
<evidence type="ECO:0000256" key="7">
    <source>
        <dbReference type="ARBA" id="ARBA00024799"/>
    </source>
</evidence>